<keyword evidence="3" id="KW-1185">Reference proteome</keyword>
<evidence type="ECO:0000313" key="3">
    <source>
        <dbReference type="Proteomes" id="UP000718821"/>
    </source>
</evidence>
<name>A0A938WYK4_9BIFI</name>
<dbReference type="AlphaFoldDB" id="A0A938WYK4"/>
<feature type="transmembrane region" description="Helical" evidence="1">
    <location>
        <begin position="87"/>
        <end position="107"/>
    </location>
</feature>
<comment type="caution">
    <text evidence="2">The sequence shown here is derived from an EMBL/GenBank/DDBJ whole genome shotgun (WGS) entry which is preliminary data.</text>
</comment>
<feature type="transmembrane region" description="Helical" evidence="1">
    <location>
        <begin position="54"/>
        <end position="81"/>
    </location>
</feature>
<keyword evidence="1" id="KW-0472">Membrane</keyword>
<keyword evidence="1" id="KW-1133">Transmembrane helix</keyword>
<evidence type="ECO:0000256" key="1">
    <source>
        <dbReference type="SAM" id="Phobius"/>
    </source>
</evidence>
<reference evidence="2" key="1">
    <citation type="submission" date="2020-08" db="EMBL/GenBank/DDBJ databases">
        <authorList>
            <person name="Cejkova D."/>
            <person name="Kubasova T."/>
            <person name="Jahodarova E."/>
            <person name="Rychlik I."/>
        </authorList>
    </citation>
    <scope>NUCLEOTIDE SEQUENCE</scope>
    <source>
        <strain evidence="2">An836</strain>
    </source>
</reference>
<evidence type="ECO:0000313" key="2">
    <source>
        <dbReference type="EMBL" id="MBM6700057.1"/>
    </source>
</evidence>
<protein>
    <submittedName>
        <fullName evidence="2">Uncharacterized protein</fullName>
    </submittedName>
</protein>
<dbReference type="EMBL" id="JACLYU010000013">
    <property type="protein sequence ID" value="MBM6700057.1"/>
    <property type="molecule type" value="Genomic_DNA"/>
</dbReference>
<organism evidence="2 3">
    <name type="scientific">Bifidobacterium pullorum subsp. saeculare</name>
    <dbReference type="NCBI Taxonomy" id="78257"/>
    <lineage>
        <taxon>Bacteria</taxon>
        <taxon>Bacillati</taxon>
        <taxon>Actinomycetota</taxon>
        <taxon>Actinomycetes</taxon>
        <taxon>Bifidobacteriales</taxon>
        <taxon>Bifidobacteriaceae</taxon>
        <taxon>Bifidobacterium</taxon>
    </lineage>
</organism>
<accession>A0A938WYK4</accession>
<feature type="transmembrane region" description="Helical" evidence="1">
    <location>
        <begin position="144"/>
        <end position="168"/>
    </location>
</feature>
<gene>
    <name evidence="2" type="ORF">H7U32_07040</name>
</gene>
<dbReference type="Proteomes" id="UP000718821">
    <property type="component" value="Unassembled WGS sequence"/>
</dbReference>
<proteinExistence type="predicted"/>
<dbReference type="RefSeq" id="WP_204469315.1">
    <property type="nucleotide sequence ID" value="NZ_JACLYU010000013.1"/>
</dbReference>
<feature type="transmembrane region" description="Helical" evidence="1">
    <location>
        <begin position="119"/>
        <end position="138"/>
    </location>
</feature>
<reference evidence="2" key="2">
    <citation type="journal article" date="2021" name="Sci. Rep.">
        <title>The distribution of antibiotic resistance genes in chicken gut microbiota commensals.</title>
        <authorList>
            <person name="Juricova H."/>
            <person name="Matiasovicova J."/>
            <person name="Kubasova T."/>
            <person name="Cejkova D."/>
            <person name="Rychlik I."/>
        </authorList>
    </citation>
    <scope>NUCLEOTIDE SEQUENCE</scope>
    <source>
        <strain evidence="2">An836</strain>
    </source>
</reference>
<sequence>MDIGASMAVAAESARAVAQVSRGHWLLVVCAALYLFWWAVFFRPGAQARGALRGAAIAAILLAAVCGVWGLIDAGIALPWIGSVGGVPLWVFAVCGVVAYAALAGVTQGLFHRQLTTELLLIVLWAAFELAVACRLGAGAIPMGVAVALLILTVVLFVGSMVCYVLYYRLPAWPAFLAGCAPLVAVGVEAAAIAVLTSI</sequence>
<feature type="transmembrane region" description="Helical" evidence="1">
    <location>
        <begin position="175"/>
        <end position="196"/>
    </location>
</feature>
<keyword evidence="1" id="KW-0812">Transmembrane</keyword>
<feature type="transmembrane region" description="Helical" evidence="1">
    <location>
        <begin position="26"/>
        <end position="42"/>
    </location>
</feature>